<dbReference type="AlphaFoldDB" id="A0A1I1DFI3"/>
<dbReference type="Proteomes" id="UP000199161">
    <property type="component" value="Unassembled WGS sequence"/>
</dbReference>
<evidence type="ECO:0000313" key="2">
    <source>
        <dbReference type="EMBL" id="SFB71828.1"/>
    </source>
</evidence>
<evidence type="ECO:0000256" key="1">
    <source>
        <dbReference type="SAM" id="MobiDB-lite"/>
    </source>
</evidence>
<accession>A0A1I1DFI3</accession>
<keyword evidence="3" id="KW-1185">Reference proteome</keyword>
<organism evidence="2 3">
    <name type="scientific">Natronobacterium haloterrestre</name>
    <name type="common">Halobiforma haloterrestris</name>
    <dbReference type="NCBI Taxonomy" id="148448"/>
    <lineage>
        <taxon>Archaea</taxon>
        <taxon>Methanobacteriati</taxon>
        <taxon>Methanobacteriota</taxon>
        <taxon>Stenosarchaea group</taxon>
        <taxon>Halobacteria</taxon>
        <taxon>Halobacteriales</taxon>
        <taxon>Natrialbaceae</taxon>
        <taxon>Natronobacterium</taxon>
    </lineage>
</organism>
<proteinExistence type="predicted"/>
<dbReference type="EMBL" id="FOKW01000001">
    <property type="protein sequence ID" value="SFB71828.1"/>
    <property type="molecule type" value="Genomic_DNA"/>
</dbReference>
<reference evidence="3" key="1">
    <citation type="submission" date="2016-10" db="EMBL/GenBank/DDBJ databases">
        <authorList>
            <person name="Varghese N."/>
            <person name="Submissions S."/>
        </authorList>
    </citation>
    <scope>NUCLEOTIDE SEQUENCE [LARGE SCALE GENOMIC DNA]</scope>
    <source>
        <strain evidence="3">DSM 13078</strain>
    </source>
</reference>
<name>A0A1I1DFI3_NATHA</name>
<evidence type="ECO:0000313" key="3">
    <source>
        <dbReference type="Proteomes" id="UP000199161"/>
    </source>
</evidence>
<sequence length="330" mass="35815">MVMSFGMRDKINRRKLLTMVPGSVATTGIAGIATASDDRFCEPDWADDGDEDEFSDEDTEDSASKVVVSRNETVRINSEIHINNVFIGSGDFFFDIGVGGYIESAPNPDKPSPDCDRQAIKTHGLSLNISEASLFSTGHSDQILVAPDAAAGDSESDVSDLGFTILSGAIGLANTKASAAVTAAEAVSTGLDVIGEEEEDGDNYVEYLWNDDNPSPSDFSAISHYARAVVISHSDTEIPYEFTLELNQIGITNRCSEGLEDCSDFYPRSAAELDKEYEIHGFNKDGDVRPQSYSKTKLSEAEVREKNLPEELLDEGPLYKIDSDPLVKEI</sequence>
<gene>
    <name evidence="2" type="ORF">SAMN05444422_101444</name>
</gene>
<feature type="region of interest" description="Disordered" evidence="1">
    <location>
        <begin position="43"/>
        <end position="62"/>
    </location>
</feature>
<feature type="compositionally biased region" description="Acidic residues" evidence="1">
    <location>
        <begin position="44"/>
        <end position="61"/>
    </location>
</feature>
<feature type="region of interest" description="Disordered" evidence="1">
    <location>
        <begin position="284"/>
        <end position="304"/>
    </location>
</feature>
<protein>
    <submittedName>
        <fullName evidence="2">Uncharacterized protein</fullName>
    </submittedName>
</protein>